<dbReference type="PRINTS" id="PR00019">
    <property type="entry name" value="LEURICHRPT"/>
</dbReference>
<dbReference type="OrthoDB" id="8436363at2759"/>
<evidence type="ECO:0000313" key="1">
    <source>
        <dbReference type="EMBL" id="CAG9837418.1"/>
    </source>
</evidence>
<accession>A0A9N9T2E2</accession>
<dbReference type="EMBL" id="OU898282">
    <property type="protein sequence ID" value="CAG9837418.1"/>
    <property type="molecule type" value="Genomic_DNA"/>
</dbReference>
<evidence type="ECO:0000313" key="2">
    <source>
        <dbReference type="Proteomes" id="UP001153709"/>
    </source>
</evidence>
<reference evidence="1" key="1">
    <citation type="submission" date="2022-01" db="EMBL/GenBank/DDBJ databases">
        <authorList>
            <person name="King R."/>
        </authorList>
    </citation>
    <scope>NUCLEOTIDE SEQUENCE</scope>
</reference>
<dbReference type="Proteomes" id="UP001153709">
    <property type="component" value="Chromosome 7"/>
</dbReference>
<name>A0A9N9T2E2_DIABA</name>
<organism evidence="1 2">
    <name type="scientific">Diabrotica balteata</name>
    <name type="common">Banded cucumber beetle</name>
    <dbReference type="NCBI Taxonomy" id="107213"/>
    <lineage>
        <taxon>Eukaryota</taxon>
        <taxon>Metazoa</taxon>
        <taxon>Ecdysozoa</taxon>
        <taxon>Arthropoda</taxon>
        <taxon>Hexapoda</taxon>
        <taxon>Insecta</taxon>
        <taxon>Pterygota</taxon>
        <taxon>Neoptera</taxon>
        <taxon>Endopterygota</taxon>
        <taxon>Coleoptera</taxon>
        <taxon>Polyphaga</taxon>
        <taxon>Cucujiformia</taxon>
        <taxon>Chrysomeloidea</taxon>
        <taxon>Chrysomelidae</taxon>
        <taxon>Galerucinae</taxon>
        <taxon>Diabroticina</taxon>
        <taxon>Diabroticites</taxon>
        <taxon>Diabrotica</taxon>
    </lineage>
</organism>
<dbReference type="InterPro" id="IPR052394">
    <property type="entry name" value="LRR-containing"/>
</dbReference>
<protein>
    <submittedName>
        <fullName evidence="1">Uncharacterized protein</fullName>
    </submittedName>
</protein>
<dbReference type="Gene3D" id="3.80.10.10">
    <property type="entry name" value="Ribonuclease Inhibitor"/>
    <property type="match status" value="2"/>
</dbReference>
<proteinExistence type="predicted"/>
<dbReference type="PANTHER" id="PTHR24114:SF2">
    <property type="entry name" value="F-BOX DOMAIN-CONTAINING PROTEIN-RELATED"/>
    <property type="match status" value="1"/>
</dbReference>
<dbReference type="InterPro" id="IPR001611">
    <property type="entry name" value="Leu-rich_rpt"/>
</dbReference>
<dbReference type="SMART" id="SM00368">
    <property type="entry name" value="LRR_RI"/>
    <property type="match status" value="7"/>
</dbReference>
<sequence length="386" mass="43727">MSNTITEEEINKEKPIKIGPKRPRLLQSYKKIPKEKTIVESDKETDGTVEEEENVEDDELLDLNFSGCTSEELLNKRTKSFTCFAQLVLSSSSLLRNINYAFPILKDPGIDDAFNYVEPVPVYDDIGVQKYINICKELNIVPLRRVKNTLSSKRMNLKFYGLREKQLQAIMDTLTGNHYVETLVLQDNFLTTKMVGLVCKMIEENGTIRVLNMQKCNIGADGAVLLNESLSNSQFLTELDLSCNNLGDTGIRNVQQGLCDMPSLKALNLSNNKLTGESADAIEKIIVNNKVLSELNLSWNEFYTAIGNRLIFRSLRNTDRLRVLNLSWNGITASNAVSWLCRYIRRSSVLEELDLSWNNFSERASNLIKRAVNRNKSLVTVKIGNI</sequence>
<gene>
    <name evidence="1" type="ORF">DIABBA_LOCUS10402</name>
</gene>
<dbReference type="SUPFAM" id="SSF52047">
    <property type="entry name" value="RNI-like"/>
    <property type="match status" value="1"/>
</dbReference>
<dbReference type="InterPro" id="IPR032675">
    <property type="entry name" value="LRR_dom_sf"/>
</dbReference>
<dbReference type="AlphaFoldDB" id="A0A9N9T2E2"/>
<dbReference type="PANTHER" id="PTHR24114">
    <property type="entry name" value="LEUCINE RICH REPEAT FAMILY PROTEIN"/>
    <property type="match status" value="1"/>
</dbReference>
<keyword evidence="2" id="KW-1185">Reference proteome</keyword>
<dbReference type="Pfam" id="PF13516">
    <property type="entry name" value="LRR_6"/>
    <property type="match status" value="5"/>
</dbReference>